<evidence type="ECO:0000313" key="2">
    <source>
        <dbReference type="EMBL" id="KAG0531170.1"/>
    </source>
</evidence>
<accession>A0A921R1A2</accession>
<dbReference type="AlphaFoldDB" id="A0A921R1A2"/>
<organism evidence="2 3">
    <name type="scientific">Sorghum bicolor</name>
    <name type="common">Sorghum</name>
    <name type="synonym">Sorghum vulgare</name>
    <dbReference type="NCBI Taxonomy" id="4558"/>
    <lineage>
        <taxon>Eukaryota</taxon>
        <taxon>Viridiplantae</taxon>
        <taxon>Streptophyta</taxon>
        <taxon>Embryophyta</taxon>
        <taxon>Tracheophyta</taxon>
        <taxon>Spermatophyta</taxon>
        <taxon>Magnoliopsida</taxon>
        <taxon>Liliopsida</taxon>
        <taxon>Poales</taxon>
        <taxon>Poaceae</taxon>
        <taxon>PACMAD clade</taxon>
        <taxon>Panicoideae</taxon>
        <taxon>Andropogonodae</taxon>
        <taxon>Andropogoneae</taxon>
        <taxon>Sorghinae</taxon>
        <taxon>Sorghum</taxon>
    </lineage>
</organism>
<reference evidence="2" key="2">
    <citation type="submission" date="2020-10" db="EMBL/GenBank/DDBJ databases">
        <authorList>
            <person name="Cooper E.A."/>
            <person name="Brenton Z.W."/>
            <person name="Flinn B.S."/>
            <person name="Jenkins J."/>
            <person name="Shu S."/>
            <person name="Flowers D."/>
            <person name="Luo F."/>
            <person name="Wang Y."/>
            <person name="Xia P."/>
            <person name="Barry K."/>
            <person name="Daum C."/>
            <person name="Lipzen A."/>
            <person name="Yoshinaga Y."/>
            <person name="Schmutz J."/>
            <person name="Saski C."/>
            <person name="Vermerris W."/>
            <person name="Kresovich S."/>
        </authorList>
    </citation>
    <scope>NUCLEOTIDE SEQUENCE</scope>
</reference>
<evidence type="ECO:0000256" key="1">
    <source>
        <dbReference type="SAM" id="MobiDB-lite"/>
    </source>
</evidence>
<feature type="compositionally biased region" description="Low complexity" evidence="1">
    <location>
        <begin position="19"/>
        <end position="42"/>
    </location>
</feature>
<gene>
    <name evidence="2" type="ORF">BDA96_04G000800</name>
</gene>
<dbReference type="EMBL" id="CM027683">
    <property type="protein sequence ID" value="KAG0531170.1"/>
    <property type="molecule type" value="Genomic_DNA"/>
</dbReference>
<dbReference type="Proteomes" id="UP000807115">
    <property type="component" value="Chromosome 4"/>
</dbReference>
<proteinExistence type="predicted"/>
<sequence length="184" mass="19964">MSTESGNDGMMESGGICDSGTTSSGSCKSASTSSAASASYSGLMTTSGDDTISISMEWRGCGDGERETQPDYGDGECGMRGEPRATSGVHPVASEREARASAASERVREALRAEQRWRLGYLQSRCGRLMHGNANRRLRMRTSGANPRRGVLRSKTTLVNQNVEPQPDFAPEHPVKRICREYFF</sequence>
<reference evidence="2" key="1">
    <citation type="journal article" date="2019" name="BMC Genomics">
        <title>A new reference genome for Sorghum bicolor reveals high levels of sequence similarity between sweet and grain genotypes: implications for the genetics of sugar metabolism.</title>
        <authorList>
            <person name="Cooper E.A."/>
            <person name="Brenton Z.W."/>
            <person name="Flinn B.S."/>
            <person name="Jenkins J."/>
            <person name="Shu S."/>
            <person name="Flowers D."/>
            <person name="Luo F."/>
            <person name="Wang Y."/>
            <person name="Xia P."/>
            <person name="Barry K."/>
            <person name="Daum C."/>
            <person name="Lipzen A."/>
            <person name="Yoshinaga Y."/>
            <person name="Schmutz J."/>
            <person name="Saski C."/>
            <person name="Vermerris W."/>
            <person name="Kresovich S."/>
        </authorList>
    </citation>
    <scope>NUCLEOTIDE SEQUENCE</scope>
</reference>
<name>A0A921R1A2_SORBI</name>
<feature type="region of interest" description="Disordered" evidence="1">
    <location>
        <begin position="1"/>
        <end position="46"/>
    </location>
</feature>
<protein>
    <submittedName>
        <fullName evidence="2">Uncharacterized protein</fullName>
    </submittedName>
</protein>
<comment type="caution">
    <text evidence="2">The sequence shown here is derived from an EMBL/GenBank/DDBJ whole genome shotgun (WGS) entry which is preliminary data.</text>
</comment>
<evidence type="ECO:0000313" key="3">
    <source>
        <dbReference type="Proteomes" id="UP000807115"/>
    </source>
</evidence>